<organism evidence="1">
    <name type="scientific">Thermorudis peleae</name>
    <dbReference type="NCBI Taxonomy" id="1382356"/>
    <lineage>
        <taxon>Bacteria</taxon>
        <taxon>Pseudomonadati</taxon>
        <taxon>Thermomicrobiota</taxon>
        <taxon>Thermomicrobia</taxon>
        <taxon>Thermomicrobia incertae sedis</taxon>
        <taxon>Thermorudis</taxon>
    </lineage>
</organism>
<gene>
    <name evidence="1" type="ORF">ENP34_15490</name>
</gene>
<dbReference type="EMBL" id="DSIY01000361">
    <property type="protein sequence ID" value="HEG92818.1"/>
    <property type="molecule type" value="Genomic_DNA"/>
</dbReference>
<dbReference type="AlphaFoldDB" id="A0A831TDZ9"/>
<reference evidence="1" key="1">
    <citation type="journal article" date="2020" name="mSystems">
        <title>Genome- and Community-Level Interaction Insights into Carbon Utilization and Element Cycling Functions of Hydrothermarchaeota in Hydrothermal Sediment.</title>
        <authorList>
            <person name="Zhou Z."/>
            <person name="Liu Y."/>
            <person name="Xu W."/>
            <person name="Pan J."/>
            <person name="Luo Z.H."/>
            <person name="Li M."/>
        </authorList>
    </citation>
    <scope>NUCLEOTIDE SEQUENCE [LARGE SCALE GENOMIC DNA]</scope>
    <source>
        <strain evidence="1">SpSt-210</strain>
    </source>
</reference>
<accession>A0A831TDZ9</accession>
<sequence length="94" mass="10690">MSEERQPLDPTRRLLRVFGVSVTNYEERTARLLERAADPSVTLEELADVVAQALQLTVDLDQRLRDITGHVLECQMDTLSRLQEIIARRRASGS</sequence>
<evidence type="ECO:0000313" key="1">
    <source>
        <dbReference type="EMBL" id="HEG92818.1"/>
    </source>
</evidence>
<name>A0A831TDZ9_9BACT</name>
<proteinExistence type="predicted"/>
<protein>
    <submittedName>
        <fullName evidence="1">Uncharacterized protein</fullName>
    </submittedName>
</protein>
<comment type="caution">
    <text evidence="1">The sequence shown here is derived from an EMBL/GenBank/DDBJ whole genome shotgun (WGS) entry which is preliminary data.</text>
</comment>